<reference evidence="3 4" key="2">
    <citation type="submission" date="2017-08" db="EMBL/GenBank/DDBJ databases">
        <authorList>
            <person name="de Groot N.N."/>
        </authorList>
    </citation>
    <scope>NUCLEOTIDE SEQUENCE [LARGE SCALE GENOMIC DNA]</scope>
    <source>
        <strain evidence="3">Orrdi1</strain>
    </source>
</reference>
<feature type="domain" description="ImpA N-terminal" evidence="1">
    <location>
        <begin position="14"/>
        <end position="130"/>
    </location>
</feature>
<dbReference type="PANTHER" id="PTHR37951:SF1">
    <property type="entry name" value="TYPE VI SECRETION SYSTEM COMPONENT TSSA1"/>
    <property type="match status" value="1"/>
</dbReference>
<name>A0A1C3JYV1_9BURK</name>
<evidence type="ECO:0000259" key="1">
    <source>
        <dbReference type="Pfam" id="PF06812"/>
    </source>
</evidence>
<proteinExistence type="predicted"/>
<evidence type="ECO:0000313" key="4">
    <source>
        <dbReference type="Proteomes" id="UP000078558"/>
    </source>
</evidence>
<dbReference type="Pfam" id="PF06812">
    <property type="entry name" value="ImpA_N"/>
    <property type="match status" value="1"/>
</dbReference>
<dbReference type="OrthoDB" id="9771118at2"/>
<dbReference type="InterPro" id="IPR017740">
    <property type="entry name" value="TssA-like"/>
</dbReference>
<organism evidence="2 4">
    <name type="scientific">Orrella dioscoreae</name>
    <dbReference type="NCBI Taxonomy" id="1851544"/>
    <lineage>
        <taxon>Bacteria</taxon>
        <taxon>Pseudomonadati</taxon>
        <taxon>Pseudomonadota</taxon>
        <taxon>Betaproteobacteria</taxon>
        <taxon>Burkholderiales</taxon>
        <taxon>Alcaligenaceae</taxon>
        <taxon>Orrella</taxon>
    </lineage>
</organism>
<sequence length="353" mass="38118">MNASVLAFSAEPVADCGDDLEYDADFLALQQAAVGKAEQQFGATIIPAESPDWPEVERLAQALAARTQDLRVSVYLTRAWTGLRGLPGYAEGAARVVAQLQQYWEGVHPRLDIDEQPDPMPRINALLALADPLECAREARSARLLNGVHGGQLSLRDAEAILDGSRDDLPSYPGGRARLLGDLRQAWLQGEPELLALAGARDALRQIRETVASHLGGEWAPNYAAFERTLDMLVSIAQGDDNAPATAASRADPIGAAAAPAACAGEAQPAAGVSAQTWQSAQITSREEAMAMLSKVCRYFEVHEPSHPAPFLLRRAQQTMSLNFHEILRNLAPQGLEQFEAWLPRERGSQGES</sequence>
<evidence type="ECO:0000313" key="3">
    <source>
        <dbReference type="EMBL" id="SOE52219.1"/>
    </source>
</evidence>
<dbReference type="STRING" id="1851544.ODI_03052"/>
<dbReference type="EMBL" id="LT907988">
    <property type="protein sequence ID" value="SOE52219.1"/>
    <property type="molecule type" value="Genomic_DNA"/>
</dbReference>
<dbReference type="InterPro" id="IPR010657">
    <property type="entry name" value="ImpA_N"/>
</dbReference>
<gene>
    <name evidence="2" type="ORF">ODI_03052</name>
    <name evidence="3" type="ORF">ODI_R4005</name>
</gene>
<dbReference type="EMBL" id="FLRC01000009">
    <property type="protein sequence ID" value="SBT24426.1"/>
    <property type="molecule type" value="Genomic_DNA"/>
</dbReference>
<accession>A0A1C3JYV1</accession>
<dbReference type="NCBIfam" id="TIGR03363">
    <property type="entry name" value="VI_chp_8"/>
    <property type="match status" value="1"/>
</dbReference>
<dbReference type="RefSeq" id="WP_067750606.1">
    <property type="nucleotide sequence ID" value="NZ_LT907988.1"/>
</dbReference>
<dbReference type="AlphaFoldDB" id="A0A1C3JYV1"/>
<dbReference type="PANTHER" id="PTHR37951">
    <property type="entry name" value="CYTOPLASMIC PROTEIN-RELATED"/>
    <property type="match status" value="1"/>
</dbReference>
<dbReference type="KEGG" id="odi:ODI_R4005"/>
<reference evidence="2 4" key="1">
    <citation type="submission" date="2016-06" db="EMBL/GenBank/DDBJ databases">
        <authorList>
            <person name="Kjaerup R.B."/>
            <person name="Dalgaard T.S."/>
            <person name="Juul-Madsen H.R."/>
        </authorList>
    </citation>
    <scope>NUCLEOTIDE SEQUENCE [LARGE SCALE GENOMIC DNA]</scope>
    <source>
        <strain evidence="2">Orrdi1</strain>
    </source>
</reference>
<protein>
    <submittedName>
        <fullName evidence="2">Uncharacterized protein ImpA</fullName>
    </submittedName>
</protein>
<dbReference type="Proteomes" id="UP000078558">
    <property type="component" value="Chromosome I"/>
</dbReference>
<keyword evidence="4" id="KW-1185">Reference proteome</keyword>
<evidence type="ECO:0000313" key="2">
    <source>
        <dbReference type="EMBL" id="SBT24426.1"/>
    </source>
</evidence>